<proteinExistence type="predicted"/>
<organism evidence="2 3">
    <name type="scientific">Eucalyptus globulus</name>
    <name type="common">Tasmanian blue gum</name>
    <dbReference type="NCBI Taxonomy" id="34317"/>
    <lineage>
        <taxon>Eukaryota</taxon>
        <taxon>Viridiplantae</taxon>
        <taxon>Streptophyta</taxon>
        <taxon>Embryophyta</taxon>
        <taxon>Tracheophyta</taxon>
        <taxon>Spermatophyta</taxon>
        <taxon>Magnoliopsida</taxon>
        <taxon>eudicotyledons</taxon>
        <taxon>Gunneridae</taxon>
        <taxon>Pentapetalae</taxon>
        <taxon>rosids</taxon>
        <taxon>malvids</taxon>
        <taxon>Myrtales</taxon>
        <taxon>Myrtaceae</taxon>
        <taxon>Myrtoideae</taxon>
        <taxon>Eucalypteae</taxon>
        <taxon>Eucalyptus</taxon>
    </lineage>
</organism>
<name>A0ABD3KMK7_EUCGL</name>
<evidence type="ECO:0000313" key="3">
    <source>
        <dbReference type="Proteomes" id="UP001634007"/>
    </source>
</evidence>
<evidence type="ECO:0000313" key="2">
    <source>
        <dbReference type="EMBL" id="KAL3738981.1"/>
    </source>
</evidence>
<dbReference type="InterPro" id="IPR026961">
    <property type="entry name" value="PGG_dom"/>
</dbReference>
<comment type="caution">
    <text evidence="2">The sequence shown here is derived from an EMBL/GenBank/DDBJ whole genome shotgun (WGS) entry which is preliminary data.</text>
</comment>
<evidence type="ECO:0000259" key="1">
    <source>
        <dbReference type="Pfam" id="PF13962"/>
    </source>
</evidence>
<gene>
    <name evidence="2" type="ORF">ACJRO7_020383</name>
</gene>
<reference evidence="2 3" key="1">
    <citation type="submission" date="2024-11" db="EMBL/GenBank/DDBJ databases">
        <title>Chromosome-level genome assembly of Eucalyptus globulus Labill. provides insights into its genome evolution.</title>
        <authorList>
            <person name="Li X."/>
        </authorList>
    </citation>
    <scope>NUCLEOTIDE SEQUENCE [LARGE SCALE GENOMIC DNA]</scope>
    <source>
        <strain evidence="2">CL2024</strain>
        <tissue evidence="2">Fresh tender leaves</tissue>
    </source>
</reference>
<dbReference type="AlphaFoldDB" id="A0ABD3KMK7"/>
<protein>
    <recommendedName>
        <fullName evidence="1">PGG domain-containing protein</fullName>
    </recommendedName>
</protein>
<keyword evidence="3" id="KW-1185">Reference proteome</keyword>
<accession>A0ABD3KMK7</accession>
<dbReference type="Proteomes" id="UP001634007">
    <property type="component" value="Unassembled WGS sequence"/>
</dbReference>
<feature type="domain" description="PGG" evidence="1">
    <location>
        <begin position="28"/>
        <end position="59"/>
    </location>
</feature>
<sequence>MSNSPESPMKLIKVLFNHHGHDSPTELPNILLMVATLIVTVTFQAGVRTPGGIWLDSSSDHVPWTGHLRLPIWTSLHVPGVQHVRALDIHLIISLNWGIPFFIEVMVATETVPGLLFNSFVPFLLRMLIQMGEYYMGPMFE</sequence>
<dbReference type="EMBL" id="JBJKBG010000005">
    <property type="protein sequence ID" value="KAL3738981.1"/>
    <property type="molecule type" value="Genomic_DNA"/>
</dbReference>
<dbReference type="Pfam" id="PF13962">
    <property type="entry name" value="PGG"/>
    <property type="match status" value="1"/>
</dbReference>